<dbReference type="GO" id="GO:0016559">
    <property type="term" value="P:peroxisome fission"/>
    <property type="evidence" value="ECO:0007669"/>
    <property type="project" value="TreeGrafter"/>
</dbReference>
<dbReference type="InterPro" id="IPR030381">
    <property type="entry name" value="G_DYNAMIN_dom"/>
</dbReference>
<dbReference type="Proteomes" id="UP000184073">
    <property type="component" value="Unassembled WGS sequence"/>
</dbReference>
<dbReference type="PROSITE" id="PS51718">
    <property type="entry name" value="G_DYNAMIN_2"/>
    <property type="match status" value="1"/>
</dbReference>
<dbReference type="GO" id="GO:0003924">
    <property type="term" value="F:GTPase activity"/>
    <property type="evidence" value="ECO:0007669"/>
    <property type="project" value="InterPro"/>
</dbReference>
<dbReference type="GO" id="GO:0005739">
    <property type="term" value="C:mitochondrion"/>
    <property type="evidence" value="ECO:0007669"/>
    <property type="project" value="TreeGrafter"/>
</dbReference>
<keyword evidence="1" id="KW-0547">Nucleotide-binding</keyword>
<evidence type="ECO:0000256" key="1">
    <source>
        <dbReference type="ARBA" id="ARBA00022741"/>
    </source>
</evidence>
<dbReference type="PROSITE" id="PS51388">
    <property type="entry name" value="GED"/>
    <property type="match status" value="1"/>
</dbReference>
<dbReference type="GO" id="GO:0048312">
    <property type="term" value="P:intracellular distribution of mitochondria"/>
    <property type="evidence" value="ECO:0007669"/>
    <property type="project" value="TreeGrafter"/>
</dbReference>
<dbReference type="PANTHER" id="PTHR11566">
    <property type="entry name" value="DYNAMIN"/>
    <property type="match status" value="1"/>
</dbReference>
<sequence length="748" mass="83864">MGFTNNLALRQLSGDHGKLLNAISNAHSLGLHCLHDPPMLVVCGKISSGKSSVLKAISRIPFPSHDESNRCTQFATEITLRRSDSPSTKVSIIPGPSCTDPSERARLRNYMHDGVPAGYTFPDIMNVTELEVGLLEVERFDDVTDHVLKFEVCGPDLPECTVVDLPGLDIPTTEHDDDQSARVAKQLAERYMASTRSIVLLVVSAEHCDHMDELLEMVRQFDRKGERTLGIVTRPDTLQSGSEGEDSVLQLLRNERINLPLGWHVLRNHYPDEPAISDNARDQQERAFFNEGSWRTLLPDCVGAESLRRRLSGILFDHHQRHLPTLVGAIQKRMSDNQARLSKLGNSRTTAESQRAYLLDIATDFERIMNHAVDETYIDGFFDGLGRRLLIRRTIRQLNEFFADAMAIRGAQRIISDGPPSVPFTINPYLQGWSPQGVTRTVLEKEARELMRNYGSEAAGNAKRIVAGMLFREQAQPWEELARMHLLRAWDAIKHFVFTALKHLTDERISIILARSVVEPALERLKQDVLQKLTELSLPTKRYVALPMSKAETARVEEARKARLLQSLETTLAAENLRNPGLFYLASIKEAVLHVDAARDEHAAAEIVDHMQFHYETAVTTFIDNVNSLAVENCLVNPLRGIFTSQVVNSMSESQIQELAADPPKVIEERSRLRTELDEFRAAIRALDVFRPLELSFENLSVDSKPDVPESPSPQETSTSSLNVSPRSHSGCSSIASRYTPPILLTVY</sequence>
<dbReference type="InterPro" id="IPR020850">
    <property type="entry name" value="GED_dom"/>
</dbReference>
<feature type="domain" description="GED" evidence="4">
    <location>
        <begin position="604"/>
        <end position="695"/>
    </location>
</feature>
<dbReference type="GO" id="GO:0005874">
    <property type="term" value="C:microtubule"/>
    <property type="evidence" value="ECO:0007669"/>
    <property type="project" value="TreeGrafter"/>
</dbReference>
<keyword evidence="2" id="KW-0342">GTP-binding</keyword>
<dbReference type="AlphaFoldDB" id="A0A1L9PW74"/>
<dbReference type="InterPro" id="IPR000375">
    <property type="entry name" value="Dynamin_stalk"/>
</dbReference>
<protein>
    <recommendedName>
        <fullName evidence="8">GED domain-containing protein</fullName>
    </recommendedName>
</protein>
<dbReference type="Pfam" id="PF00350">
    <property type="entry name" value="Dynamin_N"/>
    <property type="match status" value="1"/>
</dbReference>
<dbReference type="SMART" id="SM00053">
    <property type="entry name" value="DYNc"/>
    <property type="match status" value="1"/>
</dbReference>
<dbReference type="VEuPathDB" id="FungiDB:ASPVEDRAFT_137873"/>
<dbReference type="OrthoDB" id="415706at2759"/>
<gene>
    <name evidence="6" type="ORF">ASPVEDRAFT_137873</name>
</gene>
<dbReference type="GO" id="GO:0000266">
    <property type="term" value="P:mitochondrial fission"/>
    <property type="evidence" value="ECO:0007669"/>
    <property type="project" value="TreeGrafter"/>
</dbReference>
<feature type="domain" description="Dynamin-type G" evidence="5">
    <location>
        <begin position="34"/>
        <end position="324"/>
    </location>
</feature>
<dbReference type="STRING" id="1036611.A0A1L9PW74"/>
<dbReference type="GO" id="GO:0005525">
    <property type="term" value="F:GTP binding"/>
    <property type="evidence" value="ECO:0007669"/>
    <property type="project" value="InterPro"/>
</dbReference>
<dbReference type="GO" id="GO:0008017">
    <property type="term" value="F:microtubule binding"/>
    <property type="evidence" value="ECO:0007669"/>
    <property type="project" value="TreeGrafter"/>
</dbReference>
<dbReference type="InterPro" id="IPR045063">
    <property type="entry name" value="Dynamin_N"/>
</dbReference>
<keyword evidence="7" id="KW-1185">Reference proteome</keyword>
<evidence type="ECO:0000313" key="7">
    <source>
        <dbReference type="Proteomes" id="UP000184073"/>
    </source>
</evidence>
<dbReference type="RefSeq" id="XP_040671540.1">
    <property type="nucleotide sequence ID" value="XM_040807442.1"/>
</dbReference>
<dbReference type="GeneID" id="63722953"/>
<dbReference type="InterPro" id="IPR001401">
    <property type="entry name" value="Dynamin_GTPase"/>
</dbReference>
<evidence type="ECO:0000256" key="3">
    <source>
        <dbReference type="SAM" id="MobiDB-lite"/>
    </source>
</evidence>
<dbReference type="GO" id="GO:0006897">
    <property type="term" value="P:endocytosis"/>
    <property type="evidence" value="ECO:0007669"/>
    <property type="project" value="TreeGrafter"/>
</dbReference>
<dbReference type="EMBL" id="KV878133">
    <property type="protein sequence ID" value="OJJ05778.1"/>
    <property type="molecule type" value="Genomic_DNA"/>
</dbReference>
<evidence type="ECO:0000313" key="6">
    <source>
        <dbReference type="EMBL" id="OJJ05778.1"/>
    </source>
</evidence>
<name>A0A1L9PW74_ASPVE</name>
<dbReference type="InterPro" id="IPR027417">
    <property type="entry name" value="P-loop_NTPase"/>
</dbReference>
<evidence type="ECO:0000256" key="2">
    <source>
        <dbReference type="ARBA" id="ARBA00023134"/>
    </source>
</evidence>
<dbReference type="SUPFAM" id="SSF52540">
    <property type="entry name" value="P-loop containing nucleoside triphosphate hydrolases"/>
    <property type="match status" value="1"/>
</dbReference>
<dbReference type="GO" id="GO:0016020">
    <property type="term" value="C:membrane"/>
    <property type="evidence" value="ECO:0007669"/>
    <property type="project" value="TreeGrafter"/>
</dbReference>
<dbReference type="Gene3D" id="3.40.50.300">
    <property type="entry name" value="P-loop containing nucleotide triphosphate hydrolases"/>
    <property type="match status" value="1"/>
</dbReference>
<evidence type="ECO:0008006" key="8">
    <source>
        <dbReference type="Google" id="ProtNLM"/>
    </source>
</evidence>
<dbReference type="PANTHER" id="PTHR11566:SF149">
    <property type="entry name" value="GTPASE, PUTATIVE (AFU_ORTHOLOGUE AFUA_6G11890)-RELATED"/>
    <property type="match status" value="1"/>
</dbReference>
<accession>A0A1L9PW74</accession>
<organism evidence="6 7">
    <name type="scientific">Aspergillus versicolor CBS 583.65</name>
    <dbReference type="NCBI Taxonomy" id="1036611"/>
    <lineage>
        <taxon>Eukaryota</taxon>
        <taxon>Fungi</taxon>
        <taxon>Dikarya</taxon>
        <taxon>Ascomycota</taxon>
        <taxon>Pezizomycotina</taxon>
        <taxon>Eurotiomycetes</taxon>
        <taxon>Eurotiomycetidae</taxon>
        <taxon>Eurotiales</taxon>
        <taxon>Aspergillaceae</taxon>
        <taxon>Aspergillus</taxon>
        <taxon>Aspergillus subgen. Nidulantes</taxon>
    </lineage>
</organism>
<dbReference type="Pfam" id="PF01031">
    <property type="entry name" value="Dynamin_M"/>
    <property type="match status" value="1"/>
</dbReference>
<evidence type="ECO:0000259" key="5">
    <source>
        <dbReference type="PROSITE" id="PS51718"/>
    </source>
</evidence>
<evidence type="ECO:0000259" key="4">
    <source>
        <dbReference type="PROSITE" id="PS51388"/>
    </source>
</evidence>
<reference evidence="7" key="1">
    <citation type="journal article" date="2017" name="Genome Biol.">
        <title>Comparative genomics reveals high biological diversity and specific adaptations in the industrially and medically important fungal genus Aspergillus.</title>
        <authorList>
            <person name="de Vries R.P."/>
            <person name="Riley R."/>
            <person name="Wiebenga A."/>
            <person name="Aguilar-Osorio G."/>
            <person name="Amillis S."/>
            <person name="Uchima C.A."/>
            <person name="Anderluh G."/>
            <person name="Asadollahi M."/>
            <person name="Askin M."/>
            <person name="Barry K."/>
            <person name="Battaglia E."/>
            <person name="Bayram O."/>
            <person name="Benocci T."/>
            <person name="Braus-Stromeyer S.A."/>
            <person name="Caldana C."/>
            <person name="Canovas D."/>
            <person name="Cerqueira G.C."/>
            <person name="Chen F."/>
            <person name="Chen W."/>
            <person name="Choi C."/>
            <person name="Clum A."/>
            <person name="Dos Santos R.A."/>
            <person name="Damasio A.R."/>
            <person name="Diallinas G."/>
            <person name="Emri T."/>
            <person name="Fekete E."/>
            <person name="Flipphi M."/>
            <person name="Freyberg S."/>
            <person name="Gallo A."/>
            <person name="Gournas C."/>
            <person name="Habgood R."/>
            <person name="Hainaut M."/>
            <person name="Harispe M.L."/>
            <person name="Henrissat B."/>
            <person name="Hilden K.S."/>
            <person name="Hope R."/>
            <person name="Hossain A."/>
            <person name="Karabika E."/>
            <person name="Karaffa L."/>
            <person name="Karanyi Z."/>
            <person name="Krasevec N."/>
            <person name="Kuo A."/>
            <person name="Kusch H."/>
            <person name="LaButti K."/>
            <person name="Lagendijk E.L."/>
            <person name="Lapidus A."/>
            <person name="Levasseur A."/>
            <person name="Lindquist E."/>
            <person name="Lipzen A."/>
            <person name="Logrieco A.F."/>
            <person name="MacCabe A."/>
            <person name="Maekelae M.R."/>
            <person name="Malavazi I."/>
            <person name="Melin P."/>
            <person name="Meyer V."/>
            <person name="Mielnichuk N."/>
            <person name="Miskei M."/>
            <person name="Molnar A.P."/>
            <person name="Mule G."/>
            <person name="Ngan C.Y."/>
            <person name="Orejas M."/>
            <person name="Orosz E."/>
            <person name="Ouedraogo J.P."/>
            <person name="Overkamp K.M."/>
            <person name="Park H.-S."/>
            <person name="Perrone G."/>
            <person name="Piumi F."/>
            <person name="Punt P.J."/>
            <person name="Ram A.F."/>
            <person name="Ramon A."/>
            <person name="Rauscher S."/>
            <person name="Record E."/>
            <person name="Riano-Pachon D.M."/>
            <person name="Robert V."/>
            <person name="Roehrig J."/>
            <person name="Ruller R."/>
            <person name="Salamov A."/>
            <person name="Salih N.S."/>
            <person name="Samson R.A."/>
            <person name="Sandor E."/>
            <person name="Sanguinetti M."/>
            <person name="Schuetze T."/>
            <person name="Sepcic K."/>
            <person name="Shelest E."/>
            <person name="Sherlock G."/>
            <person name="Sophianopoulou V."/>
            <person name="Squina F.M."/>
            <person name="Sun H."/>
            <person name="Susca A."/>
            <person name="Todd R.B."/>
            <person name="Tsang A."/>
            <person name="Unkles S.E."/>
            <person name="van de Wiele N."/>
            <person name="van Rossen-Uffink D."/>
            <person name="Oliveira J.V."/>
            <person name="Vesth T.C."/>
            <person name="Visser J."/>
            <person name="Yu J.-H."/>
            <person name="Zhou M."/>
            <person name="Andersen M.R."/>
            <person name="Archer D.B."/>
            <person name="Baker S.E."/>
            <person name="Benoit I."/>
            <person name="Brakhage A.A."/>
            <person name="Braus G.H."/>
            <person name="Fischer R."/>
            <person name="Frisvad J.C."/>
            <person name="Goldman G.H."/>
            <person name="Houbraken J."/>
            <person name="Oakley B."/>
            <person name="Pocsi I."/>
            <person name="Scazzocchio C."/>
            <person name="Seiboth B."/>
            <person name="vanKuyk P.A."/>
            <person name="Wortman J."/>
            <person name="Dyer P.S."/>
            <person name="Grigoriev I.V."/>
        </authorList>
    </citation>
    <scope>NUCLEOTIDE SEQUENCE [LARGE SCALE GENOMIC DNA]</scope>
    <source>
        <strain evidence="7">CBS 583.65</strain>
    </source>
</reference>
<dbReference type="CDD" id="cd08771">
    <property type="entry name" value="DLP_1"/>
    <property type="match status" value="1"/>
</dbReference>
<dbReference type="InterPro" id="IPR022812">
    <property type="entry name" value="Dynamin"/>
</dbReference>
<feature type="compositionally biased region" description="Polar residues" evidence="3">
    <location>
        <begin position="722"/>
        <end position="733"/>
    </location>
</feature>
<feature type="region of interest" description="Disordered" evidence="3">
    <location>
        <begin position="702"/>
        <end position="733"/>
    </location>
</feature>
<proteinExistence type="predicted"/>
<dbReference type="PRINTS" id="PR00195">
    <property type="entry name" value="DYNAMIN"/>
</dbReference>